<dbReference type="CDD" id="cd20071">
    <property type="entry name" value="SET_SMYD"/>
    <property type="match status" value="1"/>
</dbReference>
<dbReference type="SUPFAM" id="SSF82199">
    <property type="entry name" value="SET domain"/>
    <property type="match status" value="1"/>
</dbReference>
<dbReference type="GO" id="GO:0005634">
    <property type="term" value="C:nucleus"/>
    <property type="evidence" value="ECO:0007669"/>
    <property type="project" value="TreeGrafter"/>
</dbReference>
<dbReference type="PANTHER" id="PTHR12197">
    <property type="entry name" value="HISTONE-LYSINE N-METHYLTRANSFERASE SMYD"/>
    <property type="match status" value="1"/>
</dbReference>
<reference evidence="2 3" key="1">
    <citation type="submission" date="2016-07" db="EMBL/GenBank/DDBJ databases">
        <title>Pervasive Adenine N6-methylation of Active Genes in Fungi.</title>
        <authorList>
            <consortium name="DOE Joint Genome Institute"/>
            <person name="Mondo S.J."/>
            <person name="Dannebaum R.O."/>
            <person name="Kuo R.C."/>
            <person name="Labutti K."/>
            <person name="Haridas S."/>
            <person name="Kuo A."/>
            <person name="Salamov A."/>
            <person name="Ahrendt S.R."/>
            <person name="Lipzen A."/>
            <person name="Sullivan W."/>
            <person name="Andreopoulos W.B."/>
            <person name="Clum A."/>
            <person name="Lindquist E."/>
            <person name="Daum C."/>
            <person name="Ramamoorthy G.K."/>
            <person name="Gryganskyi A."/>
            <person name="Culley D."/>
            <person name="Magnuson J.K."/>
            <person name="James T.Y."/>
            <person name="O'Malley M.A."/>
            <person name="Stajich J.E."/>
            <person name="Spatafora J.W."/>
            <person name="Visel A."/>
            <person name="Grigoriev I.V."/>
        </authorList>
    </citation>
    <scope>NUCLEOTIDE SEQUENCE [LARGE SCALE GENOMIC DNA]</scope>
    <source>
        <strain evidence="2 3">NRRL 3301</strain>
    </source>
</reference>
<dbReference type="PROSITE" id="PS50280">
    <property type="entry name" value="SET"/>
    <property type="match status" value="1"/>
</dbReference>
<proteinExistence type="predicted"/>
<dbReference type="EMBL" id="MCGT01000026">
    <property type="protein sequence ID" value="ORX49529.1"/>
    <property type="molecule type" value="Genomic_DNA"/>
</dbReference>
<dbReference type="Proteomes" id="UP000242146">
    <property type="component" value="Unassembled WGS sequence"/>
</dbReference>
<name>A0A1X2GB05_9FUNG</name>
<dbReference type="Gene3D" id="2.170.270.10">
    <property type="entry name" value="SET domain"/>
    <property type="match status" value="2"/>
</dbReference>
<dbReference type="STRING" id="101127.A0A1X2GB05"/>
<gene>
    <name evidence="2" type="ORF">DM01DRAFT_1338199</name>
</gene>
<organism evidence="2 3">
    <name type="scientific">Hesseltinella vesiculosa</name>
    <dbReference type="NCBI Taxonomy" id="101127"/>
    <lineage>
        <taxon>Eukaryota</taxon>
        <taxon>Fungi</taxon>
        <taxon>Fungi incertae sedis</taxon>
        <taxon>Mucoromycota</taxon>
        <taxon>Mucoromycotina</taxon>
        <taxon>Mucoromycetes</taxon>
        <taxon>Mucorales</taxon>
        <taxon>Cunninghamellaceae</taxon>
        <taxon>Hesseltinella</taxon>
    </lineage>
</organism>
<sequence>MSNKWHQFNLPDTIRIQSTPGKGRECIATQTIPANTTLLTVLPYVTGIFDNNKKRLCAVCVCTHPTKCFSLHCASCDQVYFCSAACRDAYTQDHRDSGCCDILRKLASLKKVDRHCKSVAKLVVMIYWQRRTRPDPLVDALESHYDHWPADVKLDWHRVRQFLWQQFRAADWLRPDETDTDIMHLASKIESNSFGLYLERRADVVAGRALYLPASMFNHDCDNNCEVEQWTEEDLEDEQVSIPSHDLGHPTDPPQPMATMYPSVFTQPRGKNRQMFIKTTRDVQANEPLTISYIDTQLPVATRRQLLAQDYYFACTCLRCAMESATLAKSKKQKSKKK</sequence>
<dbReference type="Gene3D" id="1.10.220.160">
    <property type="match status" value="1"/>
</dbReference>
<dbReference type="PANTHER" id="PTHR12197:SF294">
    <property type="entry name" value="POTENTIAL PROTEIN LYSINE METHYLTRANSFERASE SET6"/>
    <property type="match status" value="1"/>
</dbReference>
<dbReference type="InterPro" id="IPR001214">
    <property type="entry name" value="SET_dom"/>
</dbReference>
<dbReference type="Pfam" id="PF00856">
    <property type="entry name" value="SET"/>
    <property type="match status" value="1"/>
</dbReference>
<dbReference type="Gene3D" id="6.10.140.2220">
    <property type="match status" value="1"/>
</dbReference>
<dbReference type="SMART" id="SM00317">
    <property type="entry name" value="SET"/>
    <property type="match status" value="1"/>
</dbReference>
<keyword evidence="3" id="KW-1185">Reference proteome</keyword>
<dbReference type="OrthoDB" id="5945798at2759"/>
<evidence type="ECO:0000313" key="3">
    <source>
        <dbReference type="Proteomes" id="UP000242146"/>
    </source>
</evidence>
<protein>
    <submittedName>
        <fullName evidence="2">SET domain-containing protein</fullName>
    </submittedName>
</protein>
<accession>A0A1X2GB05</accession>
<comment type="caution">
    <text evidence="2">The sequence shown here is derived from an EMBL/GenBank/DDBJ whole genome shotgun (WGS) entry which is preliminary data.</text>
</comment>
<dbReference type="AlphaFoldDB" id="A0A1X2GB05"/>
<evidence type="ECO:0000259" key="1">
    <source>
        <dbReference type="PROSITE" id="PS50280"/>
    </source>
</evidence>
<dbReference type="InterPro" id="IPR046341">
    <property type="entry name" value="SET_dom_sf"/>
</dbReference>
<dbReference type="InterPro" id="IPR050869">
    <property type="entry name" value="H3K4_H4K5_MeTrfase"/>
</dbReference>
<evidence type="ECO:0000313" key="2">
    <source>
        <dbReference type="EMBL" id="ORX49529.1"/>
    </source>
</evidence>
<feature type="domain" description="SET" evidence="1">
    <location>
        <begin position="12"/>
        <end position="294"/>
    </location>
</feature>